<dbReference type="AlphaFoldDB" id="A0A855EYX7"/>
<dbReference type="Proteomes" id="UP000222768">
    <property type="component" value="Unassembled WGS sequence"/>
</dbReference>
<evidence type="ECO:0000313" key="1">
    <source>
        <dbReference type="EMBL" id="PHH07084.1"/>
    </source>
</evidence>
<sequence>MPLSTGWLSSVGLPLTTDPVMVPTSSTRVPNTGAAGGVRSILTVAAGDWPLVWPSTVAVTLKLWLPSPRVETGNVQAPEVASAVTVPSAVVLPSR</sequence>
<accession>A0A855EYX7</accession>
<gene>
    <name evidence="1" type="ORF">CRX53_16850</name>
</gene>
<reference evidence="2" key="1">
    <citation type="submission" date="2017-09" db="EMBL/GenBank/DDBJ databases">
        <title>FDA dAtabase for Regulatory Grade micrObial Sequences (FDA-ARGOS): Supporting development and validation of Infectious Disease Dx tests.</title>
        <authorList>
            <person name="Minogue T."/>
            <person name="Wolcott M."/>
            <person name="Wasieloski L."/>
            <person name="Aguilar W."/>
            <person name="Moore D."/>
            <person name="Tallon L."/>
            <person name="Sadzewicz L."/>
            <person name="Ott S."/>
            <person name="Zhao X."/>
            <person name="Nagaraj S."/>
            <person name="Vavikolanu K."/>
            <person name="Aluvathingal J."/>
            <person name="Nadendla S."/>
            <person name="Sichtig H."/>
        </authorList>
    </citation>
    <scope>NUCLEOTIDE SEQUENCE [LARGE SCALE GENOMIC DNA]</scope>
    <source>
        <strain evidence="2">FDAARGOS_404</strain>
    </source>
</reference>
<dbReference type="EMBL" id="PDLK01000002">
    <property type="protein sequence ID" value="PHH07084.1"/>
    <property type="molecule type" value="Genomic_DNA"/>
</dbReference>
<comment type="caution">
    <text evidence="1">The sequence shown here is derived from an EMBL/GenBank/DDBJ whole genome shotgun (WGS) entry which is preliminary data.</text>
</comment>
<name>A0A855EYX7_9ENTR</name>
<evidence type="ECO:0000313" key="2">
    <source>
        <dbReference type="Proteomes" id="UP000222768"/>
    </source>
</evidence>
<organism evidence="1 2">
    <name type="scientific">Leclercia adecarboxylata</name>
    <dbReference type="NCBI Taxonomy" id="83655"/>
    <lineage>
        <taxon>Bacteria</taxon>
        <taxon>Pseudomonadati</taxon>
        <taxon>Pseudomonadota</taxon>
        <taxon>Gammaproteobacteria</taxon>
        <taxon>Enterobacterales</taxon>
        <taxon>Enterobacteriaceae</taxon>
        <taxon>Leclercia</taxon>
    </lineage>
</organism>
<proteinExistence type="predicted"/>
<protein>
    <submittedName>
        <fullName evidence="1">Uncharacterized protein</fullName>
    </submittedName>
</protein>